<comment type="subunit">
    <text evidence="4 10">Homodimer.</text>
</comment>
<gene>
    <name evidence="10" type="primary">hemE</name>
    <name evidence="15" type="ORF">A6A03_16480</name>
</gene>
<evidence type="ECO:0000256" key="7">
    <source>
        <dbReference type="ARBA" id="ARBA00022793"/>
    </source>
</evidence>
<dbReference type="SUPFAM" id="SSF51726">
    <property type="entry name" value="UROD/MetE-like"/>
    <property type="match status" value="1"/>
</dbReference>
<evidence type="ECO:0000256" key="1">
    <source>
        <dbReference type="ARBA" id="ARBA00004514"/>
    </source>
</evidence>
<evidence type="ECO:0000313" key="15">
    <source>
        <dbReference type="EMBL" id="OAN44539.1"/>
    </source>
</evidence>
<feature type="binding site" evidence="10">
    <location>
        <position position="203"/>
    </location>
    <ligand>
        <name>substrate</name>
    </ligand>
</feature>
<feature type="domain" description="Uroporphyrinogen decarboxylase (URO-D)" evidence="13">
    <location>
        <begin position="18"/>
        <end position="27"/>
    </location>
</feature>
<evidence type="ECO:0000256" key="11">
    <source>
        <dbReference type="RuleBase" id="RU000554"/>
    </source>
</evidence>
<evidence type="ECO:0000256" key="12">
    <source>
        <dbReference type="RuleBase" id="RU004169"/>
    </source>
</evidence>
<feature type="binding site" evidence="10">
    <location>
        <begin position="23"/>
        <end position="27"/>
    </location>
    <ligand>
        <name>substrate</name>
    </ligand>
</feature>
<evidence type="ECO:0000256" key="3">
    <source>
        <dbReference type="ARBA" id="ARBA00009935"/>
    </source>
</evidence>
<evidence type="ECO:0000256" key="10">
    <source>
        <dbReference type="HAMAP-Rule" id="MF_00218"/>
    </source>
</evidence>
<comment type="pathway">
    <text evidence="2 10 11">Porphyrin-containing compound metabolism; protoporphyrin-IX biosynthesis; coproporphyrinogen-III from 5-aminolevulinate: step 4/4.</text>
</comment>
<organism evidence="15 16">
    <name type="scientific">Chloroflexus islandicus</name>
    <dbReference type="NCBI Taxonomy" id="1707952"/>
    <lineage>
        <taxon>Bacteria</taxon>
        <taxon>Bacillati</taxon>
        <taxon>Chloroflexota</taxon>
        <taxon>Chloroflexia</taxon>
        <taxon>Chloroflexales</taxon>
        <taxon>Chloroflexineae</taxon>
        <taxon>Chloroflexaceae</taxon>
        <taxon>Chloroflexus</taxon>
    </lineage>
</organism>
<comment type="caution">
    <text evidence="15">The sequence shown here is derived from an EMBL/GenBank/DDBJ whole genome shotgun (WGS) entry which is preliminary data.</text>
</comment>
<comment type="subcellular location">
    <subcellularLocation>
        <location evidence="1">Cytoplasm</location>
        <location evidence="1">Cytosol</location>
    </subcellularLocation>
</comment>
<dbReference type="Gene3D" id="3.20.20.210">
    <property type="match status" value="1"/>
</dbReference>
<dbReference type="EMBL" id="LWQS01000065">
    <property type="protein sequence ID" value="OAN44539.1"/>
    <property type="molecule type" value="Genomic_DNA"/>
</dbReference>
<evidence type="ECO:0000256" key="6">
    <source>
        <dbReference type="ARBA" id="ARBA00022490"/>
    </source>
</evidence>
<dbReference type="Pfam" id="PF01208">
    <property type="entry name" value="URO-D"/>
    <property type="match status" value="1"/>
</dbReference>
<dbReference type="PANTHER" id="PTHR21091">
    <property type="entry name" value="METHYLTETRAHYDROFOLATE:HOMOCYSTEINE METHYLTRANSFERASE RELATED"/>
    <property type="match status" value="1"/>
</dbReference>
<dbReference type="AlphaFoldDB" id="A0A178M703"/>
<dbReference type="RefSeq" id="WP_066789096.1">
    <property type="nucleotide sequence ID" value="NZ_LWQS01000065.1"/>
</dbReference>
<dbReference type="HAMAP" id="MF_00218">
    <property type="entry name" value="URO_D"/>
    <property type="match status" value="1"/>
</dbReference>
<comment type="function">
    <text evidence="10">Catalyzes the decarboxylation of four acetate groups of uroporphyrinogen-III to yield coproporphyrinogen-III.</text>
</comment>
<dbReference type="CDD" id="cd00717">
    <property type="entry name" value="URO-D"/>
    <property type="match status" value="1"/>
</dbReference>
<keyword evidence="6 10" id="KW-0963">Cytoplasm</keyword>
<dbReference type="UniPathway" id="UPA00251">
    <property type="reaction ID" value="UER00321"/>
</dbReference>
<dbReference type="NCBIfam" id="TIGR01464">
    <property type="entry name" value="hemE"/>
    <property type="match status" value="1"/>
</dbReference>
<dbReference type="STRING" id="1707952.A6A03_16480"/>
<dbReference type="GO" id="GO:0006782">
    <property type="term" value="P:protoporphyrinogen IX biosynthetic process"/>
    <property type="evidence" value="ECO:0007669"/>
    <property type="project" value="UniProtKB-UniRule"/>
</dbReference>
<evidence type="ECO:0000259" key="13">
    <source>
        <dbReference type="PROSITE" id="PS00906"/>
    </source>
</evidence>
<evidence type="ECO:0000256" key="2">
    <source>
        <dbReference type="ARBA" id="ARBA00004804"/>
    </source>
</evidence>
<dbReference type="InterPro" id="IPR000257">
    <property type="entry name" value="Uroporphyrinogen_deCOase"/>
</dbReference>
<evidence type="ECO:0000256" key="4">
    <source>
        <dbReference type="ARBA" id="ARBA00011738"/>
    </source>
</evidence>
<dbReference type="OrthoDB" id="9780425at2"/>
<keyword evidence="16" id="KW-1185">Reference proteome</keyword>
<name>A0A178M703_9CHLR</name>
<dbReference type="InterPro" id="IPR038071">
    <property type="entry name" value="UROD/MetE-like_sf"/>
</dbReference>
<proteinExistence type="inferred from homology"/>
<evidence type="ECO:0000256" key="9">
    <source>
        <dbReference type="ARBA" id="ARBA00023244"/>
    </source>
</evidence>
<keyword evidence="8 10" id="KW-0456">Lyase</keyword>
<protein>
    <recommendedName>
        <fullName evidence="5 10">Uroporphyrinogen decarboxylase</fullName>
        <shortName evidence="10">UPD</shortName>
        <shortName evidence="10">URO-D</shortName>
        <ecNumber evidence="5 10">4.1.1.37</ecNumber>
    </recommendedName>
</protein>
<feature type="domain" description="Uroporphyrinogen decarboxylase (URO-D)" evidence="14">
    <location>
        <begin position="136"/>
        <end position="152"/>
    </location>
</feature>
<feature type="binding site" evidence="10">
    <location>
        <position position="72"/>
    </location>
    <ligand>
        <name>substrate</name>
    </ligand>
</feature>
<dbReference type="GO" id="GO:0004853">
    <property type="term" value="F:uroporphyrinogen decarboxylase activity"/>
    <property type="evidence" value="ECO:0007669"/>
    <property type="project" value="UniProtKB-UniRule"/>
</dbReference>
<comment type="similarity">
    <text evidence="3 10 12">Belongs to the uroporphyrinogen decarboxylase family.</text>
</comment>
<dbReference type="GO" id="GO:0005829">
    <property type="term" value="C:cytosol"/>
    <property type="evidence" value="ECO:0007669"/>
    <property type="project" value="UniProtKB-SubCell"/>
</dbReference>
<feature type="binding site" evidence="10">
    <location>
        <position position="321"/>
    </location>
    <ligand>
        <name>substrate</name>
    </ligand>
</feature>
<dbReference type="EC" id="4.1.1.37" evidence="5 10"/>
<keyword evidence="7 10" id="KW-0210">Decarboxylase</keyword>
<dbReference type="Proteomes" id="UP000078287">
    <property type="component" value="Unassembled WGS sequence"/>
</dbReference>
<dbReference type="PROSITE" id="PS00907">
    <property type="entry name" value="UROD_2"/>
    <property type="match status" value="1"/>
</dbReference>
<dbReference type="InterPro" id="IPR006361">
    <property type="entry name" value="Uroporphyrinogen_deCO2ase_HemE"/>
</dbReference>
<evidence type="ECO:0000259" key="14">
    <source>
        <dbReference type="PROSITE" id="PS00907"/>
    </source>
</evidence>
<evidence type="ECO:0000256" key="8">
    <source>
        <dbReference type="ARBA" id="ARBA00023239"/>
    </source>
</evidence>
<dbReference type="FunFam" id="3.20.20.210:FF:000008">
    <property type="entry name" value="Uroporphyrinogen decarboxylase"/>
    <property type="match status" value="1"/>
</dbReference>
<comment type="caution">
    <text evidence="10">Lacks conserved residue(s) required for the propagation of feature annotation.</text>
</comment>
<evidence type="ECO:0000313" key="16">
    <source>
        <dbReference type="Proteomes" id="UP000078287"/>
    </source>
</evidence>
<dbReference type="PROSITE" id="PS00906">
    <property type="entry name" value="UROD_1"/>
    <property type="match status" value="1"/>
</dbReference>
<feature type="site" description="Transition state stabilizer" evidence="10">
    <location>
        <position position="72"/>
    </location>
</feature>
<feature type="binding site" evidence="10">
    <location>
        <position position="148"/>
    </location>
    <ligand>
        <name>substrate</name>
    </ligand>
</feature>
<reference evidence="15 16" key="1">
    <citation type="submission" date="2016-04" db="EMBL/GenBank/DDBJ databases">
        <title>Chloroflexus islandicus sp. nov., a thermophilic filamentous anoxygenic phototrophic bacterium from geyser Strokkur (Iceland).</title>
        <authorList>
            <person name="Gaisin V.A."/>
            <person name="Kalashnikov A.M."/>
            <person name="Sukhacheva M.V."/>
            <person name="Grouzdev D.S."/>
            <person name="Ivanov T.M."/>
            <person name="Kuznetsov B."/>
            <person name="Gorlenko V.M."/>
        </authorList>
    </citation>
    <scope>NUCLEOTIDE SEQUENCE [LARGE SCALE GENOMIC DNA]</scope>
    <source>
        <strain evidence="16">isl-2</strain>
    </source>
</reference>
<dbReference type="PANTHER" id="PTHR21091:SF169">
    <property type="entry name" value="UROPORPHYRINOGEN DECARBOXYLASE"/>
    <property type="match status" value="1"/>
</dbReference>
<evidence type="ECO:0000256" key="5">
    <source>
        <dbReference type="ARBA" id="ARBA00012288"/>
    </source>
</evidence>
<accession>A0A178M703</accession>
<sequence>MRDRFLRACRRQPVDRTPIWLMRQAGRYMPEYRAVRERYGFLQMVKTPEVAAEVTLQPIQAFGVDAAIIFADILPPLEGLGFQLTYEKGEGPVIHNPIRQPRDVAALHSSDPRETVAYTLTALRLVKRELNGLPLIGFSGAPFTLASYAIEGGGSKEYRLTKRFMYEQPAAWHDLMERLSQLVAEYLIAQVEAGADAVQIFDSWAGALAPADYRDFVLRHTQNVVATVRSRLGEAAPPIIYFGTDMAGLAGELRQIGADVLGVDWRIDLDVAWAQYGYEHAVQGNLDPTTLFAPRELIAARAREILQRAGGRPGHIFNLGHGILTETPVDHVRYLVEFVQSFPLPAETPALQEVMQ</sequence>
<comment type="catalytic activity">
    <reaction evidence="10 11">
        <text>uroporphyrinogen III + 4 H(+) = coproporphyrinogen III + 4 CO2</text>
        <dbReference type="Rhea" id="RHEA:19865"/>
        <dbReference type="ChEBI" id="CHEBI:15378"/>
        <dbReference type="ChEBI" id="CHEBI:16526"/>
        <dbReference type="ChEBI" id="CHEBI:57308"/>
        <dbReference type="ChEBI" id="CHEBI:57309"/>
        <dbReference type="EC" id="4.1.1.37"/>
    </reaction>
</comment>
<keyword evidence="9 10" id="KW-0627">Porphyrin biosynthesis</keyword>